<feature type="non-terminal residue" evidence="3">
    <location>
        <position position="1"/>
    </location>
</feature>
<feature type="repeat" description="NHL" evidence="2">
    <location>
        <begin position="591"/>
        <end position="630"/>
    </location>
</feature>
<dbReference type="InterPro" id="IPR001258">
    <property type="entry name" value="NHL_repeat"/>
</dbReference>
<dbReference type="SUPFAM" id="SSF101898">
    <property type="entry name" value="NHL repeat"/>
    <property type="match status" value="1"/>
</dbReference>
<proteinExistence type="predicted"/>
<gene>
    <name evidence="3" type="ORF">IZO911_LOCUS35982</name>
</gene>
<organism evidence="3 4">
    <name type="scientific">Adineta steineri</name>
    <dbReference type="NCBI Taxonomy" id="433720"/>
    <lineage>
        <taxon>Eukaryota</taxon>
        <taxon>Metazoa</taxon>
        <taxon>Spiralia</taxon>
        <taxon>Gnathifera</taxon>
        <taxon>Rotifera</taxon>
        <taxon>Eurotatoria</taxon>
        <taxon>Bdelloidea</taxon>
        <taxon>Adinetida</taxon>
        <taxon>Adinetidae</taxon>
        <taxon>Adineta</taxon>
    </lineage>
</organism>
<dbReference type="Gene3D" id="2.40.10.500">
    <property type="match status" value="2"/>
</dbReference>
<keyword evidence="1" id="KW-0677">Repeat</keyword>
<accession>A0A815G9D8</accession>
<dbReference type="InterPro" id="IPR011042">
    <property type="entry name" value="6-blade_b-propeller_TolB-like"/>
</dbReference>
<protein>
    <recommendedName>
        <fullName evidence="5">NHL repeat containing protein</fullName>
    </recommendedName>
</protein>
<dbReference type="PROSITE" id="PS51125">
    <property type="entry name" value="NHL"/>
    <property type="match status" value="3"/>
</dbReference>
<dbReference type="Proteomes" id="UP000663860">
    <property type="component" value="Unassembled WGS sequence"/>
</dbReference>
<comment type="caution">
    <text evidence="3">The sequence shown here is derived from an EMBL/GenBank/DDBJ whole genome shotgun (WGS) entry which is preliminary data.</text>
</comment>
<dbReference type="Pfam" id="PF01436">
    <property type="entry name" value="NHL"/>
    <property type="match status" value="2"/>
</dbReference>
<dbReference type="PANTHER" id="PTHR24104:SF25">
    <property type="entry name" value="PROTEIN LIN-41"/>
    <property type="match status" value="1"/>
</dbReference>
<evidence type="ECO:0000313" key="4">
    <source>
        <dbReference type="Proteomes" id="UP000663860"/>
    </source>
</evidence>
<evidence type="ECO:0000256" key="1">
    <source>
        <dbReference type="ARBA" id="ARBA00022737"/>
    </source>
</evidence>
<dbReference type="GO" id="GO:0008270">
    <property type="term" value="F:zinc ion binding"/>
    <property type="evidence" value="ECO:0007669"/>
    <property type="project" value="UniProtKB-KW"/>
</dbReference>
<dbReference type="SUPFAM" id="SSF63829">
    <property type="entry name" value="Calcium-dependent phosphotriesterase"/>
    <property type="match status" value="2"/>
</dbReference>
<feature type="repeat" description="NHL" evidence="2">
    <location>
        <begin position="82"/>
        <end position="118"/>
    </location>
</feature>
<dbReference type="AlphaFoldDB" id="A0A815G9D8"/>
<dbReference type="InterPro" id="IPR050952">
    <property type="entry name" value="TRIM-NHL_E3_ligases"/>
</dbReference>
<reference evidence="3" key="1">
    <citation type="submission" date="2021-02" db="EMBL/GenBank/DDBJ databases">
        <authorList>
            <person name="Nowell W R."/>
        </authorList>
    </citation>
    <scope>NUCLEOTIDE SEQUENCE</scope>
</reference>
<dbReference type="PANTHER" id="PTHR24104">
    <property type="entry name" value="E3 UBIQUITIN-PROTEIN LIGASE NHLRC1-RELATED"/>
    <property type="match status" value="1"/>
</dbReference>
<dbReference type="EMBL" id="CAJNOE010000801">
    <property type="protein sequence ID" value="CAF1336424.1"/>
    <property type="molecule type" value="Genomic_DNA"/>
</dbReference>
<evidence type="ECO:0008006" key="5">
    <source>
        <dbReference type="Google" id="ProtNLM"/>
    </source>
</evidence>
<dbReference type="Gene3D" id="2.120.10.30">
    <property type="entry name" value="TolB, C-terminal domain"/>
    <property type="match status" value="3"/>
</dbReference>
<feature type="repeat" description="NHL" evidence="2">
    <location>
        <begin position="287"/>
        <end position="326"/>
    </location>
</feature>
<evidence type="ECO:0000256" key="2">
    <source>
        <dbReference type="PROSITE-ProRule" id="PRU00504"/>
    </source>
</evidence>
<evidence type="ECO:0000313" key="3">
    <source>
        <dbReference type="EMBL" id="CAF1336424.1"/>
    </source>
</evidence>
<dbReference type="CDD" id="cd05819">
    <property type="entry name" value="NHL"/>
    <property type="match status" value="2"/>
</dbReference>
<sequence>MNDLNLLFKIIEFLPCAFGDLGWNTTGITVISSPPNMGASGVFVGLDGTLYSVDENSNFVVWKLLNNAVNVTIAAGLYQSQGSNSSQLNYPNDIYVDKSGNIYVSDSSNQRIQKFSNGSNIGVTIAGVTGAASSALNQFNTPRYFTFDATETYMYIADYNCHRIIRHSTNETSGTNGVIITGGTGQYNQNTSLNGPWGIHYLPSISNDLFITNNGGHSVIRWTLGATSGTFVAGTPGVSGSNSTLLNQPMGIKIDSYLNMFIVDSGNHRVQMFCANNQTGITIVGTGVAGSSAMQLNGPRGIVFDSAMNMYIGDFNNHRVQKFIKLNTAATSTTNFTSAWNSTGITVAGDAGGSSGTAANRFNGPYVLRFDSSNALIISDTINNRIQKWIIGNSSGTTIAGQANGTAGASATSLFQPVGIALDSSDSIYVADKSNNRIMFWANGASSGSMIAGTETYMYIADNNCHRIIRHSTNETSGTNGVIIAGGTGAYNQNTSVNGPWGIHYLPSISNDLFITNNGGHSVIRWTLGATSGTFVAGTPGVSGSNSTLLNQPMGIKIDSYLNMFVVDHGNHRVQLFCANNQTGITIVGTGVAGSSAIQLNGPRGIAFDSAMNMYIGDFDNHRVQKFLKLNTAATSTTNFTSAWNSTGITVAGDAGGLSGTAANRFNGPYVLRFDSSNALIISDTINNRIQKWSIGNSSGTTIAGQANGTAGASATSLFQPV</sequence>
<name>A0A815G9D8_9BILA</name>